<comment type="caution">
    <text evidence="2">The sequence shown here is derived from an EMBL/GenBank/DDBJ whole genome shotgun (WGS) entry which is preliminary data.</text>
</comment>
<dbReference type="AlphaFoldDB" id="A0A7V0T6T9"/>
<evidence type="ECO:0000313" key="2">
    <source>
        <dbReference type="EMBL" id="HDQ99973.1"/>
    </source>
</evidence>
<dbReference type="SUPFAM" id="SSF81665">
    <property type="entry name" value="Calcium ATPase, transmembrane domain M"/>
    <property type="match status" value="1"/>
</dbReference>
<dbReference type="InterPro" id="IPR006068">
    <property type="entry name" value="ATPase_P-typ_cation-transptr_C"/>
</dbReference>
<gene>
    <name evidence="2" type="ORF">ENN51_06795</name>
</gene>
<sequence>MFGVGIAIVLQVLVIHTPVGPAVFQTVPLTPAEWARILALSSTVLIADEIRKLYGWWRRRRAQDRAIG</sequence>
<reference evidence="2" key="1">
    <citation type="journal article" date="2020" name="mSystems">
        <title>Genome- and Community-Level Interaction Insights into Carbon Utilization and Element Cycling Functions of Hydrothermarchaeota in Hydrothermal Sediment.</title>
        <authorList>
            <person name="Zhou Z."/>
            <person name="Liu Y."/>
            <person name="Xu W."/>
            <person name="Pan J."/>
            <person name="Luo Z.H."/>
            <person name="Li M."/>
        </authorList>
    </citation>
    <scope>NUCLEOTIDE SEQUENCE [LARGE SCALE GENOMIC DNA]</scope>
    <source>
        <strain evidence="2">SpSt-1182</strain>
    </source>
</reference>
<organism evidence="2">
    <name type="scientific">candidate division WOR-3 bacterium</name>
    <dbReference type="NCBI Taxonomy" id="2052148"/>
    <lineage>
        <taxon>Bacteria</taxon>
        <taxon>Bacteria division WOR-3</taxon>
    </lineage>
</organism>
<feature type="domain" description="Cation-transporting P-type ATPase C-terminal" evidence="1">
    <location>
        <begin position="2"/>
        <end position="53"/>
    </location>
</feature>
<dbReference type="InterPro" id="IPR023298">
    <property type="entry name" value="ATPase_P-typ_TM_dom_sf"/>
</dbReference>
<dbReference type="Gene3D" id="1.20.1110.10">
    <property type="entry name" value="Calcium-transporting ATPase, transmembrane domain"/>
    <property type="match status" value="1"/>
</dbReference>
<protein>
    <recommendedName>
        <fullName evidence="1">Cation-transporting P-type ATPase C-terminal domain-containing protein</fullName>
    </recommendedName>
</protein>
<dbReference type="Proteomes" id="UP000885672">
    <property type="component" value="Unassembled WGS sequence"/>
</dbReference>
<evidence type="ECO:0000259" key="1">
    <source>
        <dbReference type="Pfam" id="PF00689"/>
    </source>
</evidence>
<accession>A0A7V0T6T9</accession>
<dbReference type="EMBL" id="DSBX01000255">
    <property type="protein sequence ID" value="HDQ99973.1"/>
    <property type="molecule type" value="Genomic_DNA"/>
</dbReference>
<name>A0A7V0T6T9_UNCW3</name>
<dbReference type="Pfam" id="PF00689">
    <property type="entry name" value="Cation_ATPase_C"/>
    <property type="match status" value="1"/>
</dbReference>
<proteinExistence type="predicted"/>